<proteinExistence type="predicted"/>
<protein>
    <submittedName>
        <fullName evidence="4">Uncharacterized protein</fullName>
    </submittedName>
</protein>
<feature type="transmembrane region" description="Helical" evidence="3">
    <location>
        <begin position="173"/>
        <end position="190"/>
    </location>
</feature>
<evidence type="ECO:0000313" key="4">
    <source>
        <dbReference type="EMBL" id="QLH82296.1"/>
    </source>
</evidence>
<evidence type="ECO:0000256" key="3">
    <source>
        <dbReference type="SAM" id="Phobius"/>
    </source>
</evidence>
<feature type="region of interest" description="Disordered" evidence="2">
    <location>
        <begin position="1"/>
        <end position="25"/>
    </location>
</feature>
<feature type="region of interest" description="Disordered" evidence="2">
    <location>
        <begin position="141"/>
        <end position="160"/>
    </location>
</feature>
<accession>A0A7D5TGZ6</accession>
<keyword evidence="5" id="KW-1185">Reference proteome</keyword>
<dbReference type="EMBL" id="CP058909">
    <property type="protein sequence ID" value="QLH82296.1"/>
    <property type="molecule type" value="Genomic_DNA"/>
</dbReference>
<dbReference type="RefSeq" id="WP_179922764.1">
    <property type="nucleotide sequence ID" value="NZ_CP058909.1"/>
</dbReference>
<keyword evidence="3" id="KW-1133">Transmembrane helix</keyword>
<dbReference type="GeneID" id="56083330"/>
<feature type="compositionally biased region" description="Basic and acidic residues" evidence="2">
    <location>
        <begin position="142"/>
        <end position="155"/>
    </location>
</feature>
<evidence type="ECO:0000313" key="5">
    <source>
        <dbReference type="Proteomes" id="UP000509346"/>
    </source>
</evidence>
<gene>
    <name evidence="4" type="ORF">HZS54_12035</name>
</gene>
<dbReference type="Proteomes" id="UP000509346">
    <property type="component" value="Chromosome"/>
</dbReference>
<feature type="coiled-coil region" evidence="1">
    <location>
        <begin position="79"/>
        <end position="113"/>
    </location>
</feature>
<dbReference type="KEGG" id="hpel:HZS54_12035"/>
<sequence length="226" mass="25467">MGQRERELGFSLSQDFDNNEPDKTPGVKQFTECECEKPIVKPISYVLPDHRFISLLLCKACNGLERYSITELPNGEDTDDEELNTIDSLMEDIDALEQENERLEQKLRRQSRRIRISQNPQFSDGEQAVTPPEGIIEEGTETGEKQKQEQERERQSTPLQFNTSRVSKTGKKVLVASLILGVGVIGTTILRTTPLSSLAIILGILLIVLPVFFLTDGEIPQNHKET</sequence>
<keyword evidence="3" id="KW-0812">Transmembrane</keyword>
<keyword evidence="3" id="KW-0472">Membrane</keyword>
<evidence type="ECO:0000256" key="2">
    <source>
        <dbReference type="SAM" id="MobiDB-lite"/>
    </source>
</evidence>
<organism evidence="4 5">
    <name type="scientific">Halosimplex pelagicum</name>
    <dbReference type="NCBI Taxonomy" id="869886"/>
    <lineage>
        <taxon>Archaea</taxon>
        <taxon>Methanobacteriati</taxon>
        <taxon>Methanobacteriota</taxon>
        <taxon>Stenosarchaea group</taxon>
        <taxon>Halobacteria</taxon>
        <taxon>Halobacteriales</taxon>
        <taxon>Haloarculaceae</taxon>
        <taxon>Halosimplex</taxon>
    </lineage>
</organism>
<keyword evidence="1" id="KW-0175">Coiled coil</keyword>
<dbReference type="AlphaFoldDB" id="A0A7D5TGZ6"/>
<reference evidence="4 5" key="1">
    <citation type="submission" date="2020-07" db="EMBL/GenBank/DDBJ databases">
        <title>Halosimplex litoreum sp. nov. and Halosimplex rubrum sp. nov., isolated from different salt environments.</title>
        <authorList>
            <person name="Cui H."/>
        </authorList>
    </citation>
    <scope>NUCLEOTIDE SEQUENCE [LARGE SCALE GENOMIC DNA]</scope>
    <source>
        <strain evidence="4 5">R2</strain>
    </source>
</reference>
<name>A0A7D5TGZ6_9EURY</name>
<feature type="transmembrane region" description="Helical" evidence="3">
    <location>
        <begin position="196"/>
        <end position="214"/>
    </location>
</feature>
<evidence type="ECO:0000256" key="1">
    <source>
        <dbReference type="SAM" id="Coils"/>
    </source>
</evidence>